<dbReference type="SMART" id="SM00382">
    <property type="entry name" value="AAA"/>
    <property type="match status" value="1"/>
</dbReference>
<dbReference type="InterPro" id="IPR003593">
    <property type="entry name" value="AAA+_ATPase"/>
</dbReference>
<dbReference type="PANTHER" id="PTHR43335">
    <property type="entry name" value="ABC TRANSPORTER, ATP-BINDING PROTEIN"/>
    <property type="match status" value="1"/>
</dbReference>
<dbReference type="PROSITE" id="PS50893">
    <property type="entry name" value="ABC_TRANSPORTER_2"/>
    <property type="match status" value="1"/>
</dbReference>
<protein>
    <submittedName>
        <fullName evidence="8">ABC-type multidrug transport system, ATPase component</fullName>
    </submittedName>
</protein>
<sequence length="602" mass="62024">MIQAIGLTSNARRKARPTVADLTFEVRQGEVTGLLGPAGSGKSTALRLLLGAEAGRGVTLVDGRPLHELAQPAREIGALLGDVPGHPRRTARGHLRMLCSAYGLPSGRAEEVLEVVGLDAVADERLEAYSLGMDRRLGFAVALLSQPRALVLDDPARGLLPREAAWVHELARRHAAAGGAVLLTGREAGALARTADRVIAMDKGRIVAEEAASEFARTRLRPYVAVRSPYAQRLAELLRGDGAEVVAASGSRIAVYGTTSAAVGETAYRHGILLHQLADSPEQRPASGGTGDGSGRAPGDAGTEGEGERPRLRRTVVRTPRRIGHRPGPVRPVGYEMRRAYGVRTPWPTVAAALLCSLLATALLVRTGTAGTSPLRLLSGWAPELPLPAAAVGAGLLGALSYGQEFRYPALAPGYGPEPRSLRLLAAKLAVGALTAALLAAAATAADLAALHLLAGHGRAPDPAAHPAALAVWTGLAVACSWAGVLAAALFRTTALGFCAVLAVPLLVVPGVRALLGGQEATELADAGDALWSVLSGASQDGGGRVSAVLRFAGQPLVLGLALVLLALAGAYAASTLRGRRQERRSTALQTGQTAPLTGKKG</sequence>
<reference evidence="8 9" key="1">
    <citation type="submission" date="2016-10" db="EMBL/GenBank/DDBJ databases">
        <authorList>
            <person name="de Groot N.N."/>
        </authorList>
    </citation>
    <scope>NUCLEOTIDE SEQUENCE [LARGE SCALE GENOMIC DNA]</scope>
    <source>
        <strain evidence="8 9">CGMCC 4.2022</strain>
    </source>
</reference>
<evidence type="ECO:0000259" key="7">
    <source>
        <dbReference type="PROSITE" id="PS50893"/>
    </source>
</evidence>
<evidence type="ECO:0000256" key="5">
    <source>
        <dbReference type="SAM" id="MobiDB-lite"/>
    </source>
</evidence>
<dbReference type="STRING" id="310781.SAMN05216259_11257"/>
<name>A0A1H0M3R1_9ACTN</name>
<feature type="compositionally biased region" description="Polar residues" evidence="5">
    <location>
        <begin position="587"/>
        <end position="596"/>
    </location>
</feature>
<organism evidence="8 9">
    <name type="scientific">Actinacidiphila guanduensis</name>
    <dbReference type="NCBI Taxonomy" id="310781"/>
    <lineage>
        <taxon>Bacteria</taxon>
        <taxon>Bacillati</taxon>
        <taxon>Actinomycetota</taxon>
        <taxon>Actinomycetes</taxon>
        <taxon>Kitasatosporales</taxon>
        <taxon>Streptomycetaceae</taxon>
        <taxon>Actinacidiphila</taxon>
    </lineage>
</organism>
<feature type="transmembrane region" description="Helical" evidence="6">
    <location>
        <begin position="385"/>
        <end position="403"/>
    </location>
</feature>
<dbReference type="RefSeq" id="WP_093786880.1">
    <property type="nucleotide sequence ID" value="NZ_FNIE01000012.1"/>
</dbReference>
<keyword evidence="3" id="KW-0547">Nucleotide-binding</keyword>
<evidence type="ECO:0000313" key="9">
    <source>
        <dbReference type="Proteomes" id="UP000199341"/>
    </source>
</evidence>
<keyword evidence="9" id="KW-1185">Reference proteome</keyword>
<dbReference type="AlphaFoldDB" id="A0A1H0M3R1"/>
<evidence type="ECO:0000256" key="1">
    <source>
        <dbReference type="ARBA" id="ARBA00005417"/>
    </source>
</evidence>
<feature type="transmembrane region" description="Helical" evidence="6">
    <location>
        <begin position="470"/>
        <end position="491"/>
    </location>
</feature>
<keyword evidence="6" id="KW-0812">Transmembrane</keyword>
<dbReference type="PANTHER" id="PTHR43335:SF4">
    <property type="entry name" value="ABC TRANSPORTER, ATP-BINDING PROTEIN"/>
    <property type="match status" value="1"/>
</dbReference>
<dbReference type="GO" id="GO:0005524">
    <property type="term" value="F:ATP binding"/>
    <property type="evidence" value="ECO:0007669"/>
    <property type="project" value="UniProtKB-KW"/>
</dbReference>
<feature type="domain" description="ABC transporter" evidence="7">
    <location>
        <begin position="2"/>
        <end position="228"/>
    </location>
</feature>
<dbReference type="Gene3D" id="3.40.50.300">
    <property type="entry name" value="P-loop containing nucleotide triphosphate hydrolases"/>
    <property type="match status" value="1"/>
</dbReference>
<dbReference type="EMBL" id="FNIE01000012">
    <property type="protein sequence ID" value="SDO75098.1"/>
    <property type="molecule type" value="Genomic_DNA"/>
</dbReference>
<keyword evidence="6" id="KW-1133">Transmembrane helix</keyword>
<dbReference type="OrthoDB" id="9804819at2"/>
<keyword evidence="2" id="KW-0813">Transport</keyword>
<evidence type="ECO:0000256" key="4">
    <source>
        <dbReference type="ARBA" id="ARBA00022840"/>
    </source>
</evidence>
<accession>A0A1H0M3R1</accession>
<dbReference type="InterPro" id="IPR027417">
    <property type="entry name" value="P-loop_NTPase"/>
</dbReference>
<dbReference type="InterPro" id="IPR003439">
    <property type="entry name" value="ABC_transporter-like_ATP-bd"/>
</dbReference>
<evidence type="ECO:0000313" key="8">
    <source>
        <dbReference type="EMBL" id="SDO75098.1"/>
    </source>
</evidence>
<keyword evidence="6" id="KW-0472">Membrane</keyword>
<feature type="transmembrane region" description="Helical" evidence="6">
    <location>
        <begin position="498"/>
        <end position="516"/>
    </location>
</feature>
<evidence type="ECO:0000256" key="2">
    <source>
        <dbReference type="ARBA" id="ARBA00022448"/>
    </source>
</evidence>
<feature type="transmembrane region" description="Helical" evidence="6">
    <location>
        <begin position="424"/>
        <end position="450"/>
    </location>
</feature>
<proteinExistence type="inferred from homology"/>
<dbReference type="Pfam" id="PF00005">
    <property type="entry name" value="ABC_tran"/>
    <property type="match status" value="1"/>
</dbReference>
<gene>
    <name evidence="8" type="ORF">SAMN05216259_11257</name>
</gene>
<feature type="transmembrane region" description="Helical" evidence="6">
    <location>
        <begin position="347"/>
        <end position="365"/>
    </location>
</feature>
<comment type="similarity">
    <text evidence="1">Belongs to the ABC transporter superfamily.</text>
</comment>
<keyword evidence="4" id="KW-0067">ATP-binding</keyword>
<feature type="region of interest" description="Disordered" evidence="5">
    <location>
        <begin position="277"/>
        <end position="314"/>
    </location>
</feature>
<evidence type="ECO:0000256" key="6">
    <source>
        <dbReference type="SAM" id="Phobius"/>
    </source>
</evidence>
<evidence type="ECO:0000256" key="3">
    <source>
        <dbReference type="ARBA" id="ARBA00022741"/>
    </source>
</evidence>
<feature type="transmembrane region" description="Helical" evidence="6">
    <location>
        <begin position="557"/>
        <end position="575"/>
    </location>
</feature>
<dbReference type="GO" id="GO:0016887">
    <property type="term" value="F:ATP hydrolysis activity"/>
    <property type="evidence" value="ECO:0007669"/>
    <property type="project" value="InterPro"/>
</dbReference>
<feature type="region of interest" description="Disordered" evidence="5">
    <location>
        <begin position="583"/>
        <end position="602"/>
    </location>
</feature>
<dbReference type="Proteomes" id="UP000199341">
    <property type="component" value="Unassembled WGS sequence"/>
</dbReference>
<dbReference type="SUPFAM" id="SSF52540">
    <property type="entry name" value="P-loop containing nucleoside triphosphate hydrolases"/>
    <property type="match status" value="1"/>
</dbReference>